<sequence>MCALLCARVWNCTLGCEWVCHSSVLVSVHRLCRRERGPVWDMRVLMCMTLHTLVCTALYACVGVHMLVYMHWCARVGVHRLCVHMLVYMHWCARVGVHRLCVQAGLVLVGTCALPQAVHRCVHSVCVAHMCWCVQAGRAQLCVCVCVCAGVCCWQVPLCTGSARVPVCTQGPGTWLWTQLWIHSSVRPAAVPPGETDSLCVCVCVCVSVCVSLLSSAGWRGPRLSVYTQFSWPNRRPRTGRVCPLSCPHPHRVVTIPRGCRWCCRCCPCRHHAPEPPQLSPPLPARCRLASVAEMVRAQPRAREQPGPAAIAPGQWWAVTRDSAGL</sequence>
<keyword evidence="2" id="KW-1185">Reference proteome</keyword>
<evidence type="ECO:0000256" key="1">
    <source>
        <dbReference type="SAM" id="Phobius"/>
    </source>
</evidence>
<keyword evidence="1" id="KW-0472">Membrane</keyword>
<keyword evidence="1" id="KW-1133">Transmembrane helix</keyword>
<dbReference type="RefSeq" id="XP_030918303.1">
    <property type="nucleotide sequence ID" value="XM_031062443.1"/>
</dbReference>
<gene>
    <name evidence="3" type="primary">LOC115948619</name>
</gene>
<dbReference type="GeneID" id="115948619"/>
<evidence type="ECO:0000313" key="3">
    <source>
        <dbReference type="RefSeq" id="XP_030918303.1"/>
    </source>
</evidence>
<dbReference type="AlphaFoldDB" id="A0A8N5EVB6"/>
<protein>
    <submittedName>
        <fullName evidence="3">Uncharacterized protein LOC115948619</fullName>
    </submittedName>
</protein>
<reference evidence="3" key="1">
    <citation type="submission" date="2025-08" db="UniProtKB">
        <authorList>
            <consortium name="RefSeq"/>
        </authorList>
    </citation>
    <scope>IDENTIFICATION</scope>
</reference>
<keyword evidence="1" id="KW-0812">Transmembrane</keyword>
<organism evidence="2 3">
    <name type="scientific">Geospiza fortis</name>
    <name type="common">Medium ground-finch</name>
    <dbReference type="NCBI Taxonomy" id="48883"/>
    <lineage>
        <taxon>Eukaryota</taxon>
        <taxon>Metazoa</taxon>
        <taxon>Chordata</taxon>
        <taxon>Craniata</taxon>
        <taxon>Vertebrata</taxon>
        <taxon>Euteleostomi</taxon>
        <taxon>Archelosauria</taxon>
        <taxon>Archosauria</taxon>
        <taxon>Dinosauria</taxon>
        <taxon>Saurischia</taxon>
        <taxon>Theropoda</taxon>
        <taxon>Coelurosauria</taxon>
        <taxon>Aves</taxon>
        <taxon>Neognathae</taxon>
        <taxon>Neoaves</taxon>
        <taxon>Telluraves</taxon>
        <taxon>Australaves</taxon>
        <taxon>Passeriformes</taxon>
        <taxon>Thraupidae</taxon>
        <taxon>Geospiza</taxon>
    </lineage>
</organism>
<feature type="transmembrane region" description="Helical" evidence="1">
    <location>
        <begin position="44"/>
        <end position="72"/>
    </location>
</feature>
<evidence type="ECO:0000313" key="2">
    <source>
        <dbReference type="Proteomes" id="UP000504602"/>
    </source>
</evidence>
<accession>A0A8N5EVB6</accession>
<dbReference type="Proteomes" id="UP000504602">
    <property type="component" value="Unplaced"/>
</dbReference>
<proteinExistence type="predicted"/>
<name>A0A8N5EVB6_GEOFO</name>